<dbReference type="EMBL" id="JARBHB010000002">
    <property type="protein sequence ID" value="KAJ8893818.1"/>
    <property type="molecule type" value="Genomic_DNA"/>
</dbReference>
<reference evidence="1 2" key="1">
    <citation type="submission" date="2023-02" db="EMBL/GenBank/DDBJ databases">
        <title>LHISI_Scaffold_Assembly.</title>
        <authorList>
            <person name="Stuart O.P."/>
            <person name="Cleave R."/>
            <person name="Magrath M.J.L."/>
            <person name="Mikheyev A.S."/>
        </authorList>
    </citation>
    <scope>NUCLEOTIDE SEQUENCE [LARGE SCALE GENOMIC DNA]</scope>
    <source>
        <strain evidence="1">Daus_M_001</strain>
        <tissue evidence="1">Leg muscle</tissue>
    </source>
</reference>
<evidence type="ECO:0008006" key="3">
    <source>
        <dbReference type="Google" id="ProtNLM"/>
    </source>
</evidence>
<sequence>MSGYQLPPTEKLKGRENFDMWKFAVQTYLEHEELWDSVTHADSDKKKDVKARSKIILLVDPINHVHAFQDTGLTRRVGLFGILITTRKENSESVEDYSVMNGLAGLPDVYEPMVMRLESSGTLVTGGSMQTCKTYQS</sequence>
<dbReference type="Proteomes" id="UP001159363">
    <property type="component" value="Chromosome 2"/>
</dbReference>
<name>A0ABQ9IB17_9NEOP</name>
<accession>A0ABQ9IB17</accession>
<comment type="caution">
    <text evidence="1">The sequence shown here is derived from an EMBL/GenBank/DDBJ whole genome shotgun (WGS) entry which is preliminary data.</text>
</comment>
<keyword evidence="2" id="KW-1185">Reference proteome</keyword>
<evidence type="ECO:0000313" key="2">
    <source>
        <dbReference type="Proteomes" id="UP001159363"/>
    </source>
</evidence>
<evidence type="ECO:0000313" key="1">
    <source>
        <dbReference type="EMBL" id="KAJ8893818.1"/>
    </source>
</evidence>
<gene>
    <name evidence="1" type="ORF">PR048_006419</name>
</gene>
<proteinExistence type="predicted"/>
<organism evidence="1 2">
    <name type="scientific">Dryococelus australis</name>
    <dbReference type="NCBI Taxonomy" id="614101"/>
    <lineage>
        <taxon>Eukaryota</taxon>
        <taxon>Metazoa</taxon>
        <taxon>Ecdysozoa</taxon>
        <taxon>Arthropoda</taxon>
        <taxon>Hexapoda</taxon>
        <taxon>Insecta</taxon>
        <taxon>Pterygota</taxon>
        <taxon>Neoptera</taxon>
        <taxon>Polyneoptera</taxon>
        <taxon>Phasmatodea</taxon>
        <taxon>Verophasmatodea</taxon>
        <taxon>Anareolatae</taxon>
        <taxon>Phasmatidae</taxon>
        <taxon>Eurycanthinae</taxon>
        <taxon>Dryococelus</taxon>
    </lineage>
</organism>
<protein>
    <recommendedName>
        <fullName evidence="3">DUF4219 domain-containing protein</fullName>
    </recommendedName>
</protein>